<accession>A0A1Y3PTU4</accession>
<dbReference type="AlphaFoldDB" id="A0A1Y3PTU4"/>
<gene>
    <name evidence="1" type="ORF">BAA01_07220</name>
</gene>
<proteinExistence type="predicted"/>
<dbReference type="Proteomes" id="UP000196475">
    <property type="component" value="Unassembled WGS sequence"/>
</dbReference>
<name>A0A1Y3PTU4_9BACI</name>
<comment type="caution">
    <text evidence="1">The sequence shown here is derived from an EMBL/GenBank/DDBJ whole genome shotgun (WGS) entry which is preliminary data.</text>
</comment>
<dbReference type="SUPFAM" id="SSF101697">
    <property type="entry name" value="Hypothetical protein YfhH"/>
    <property type="match status" value="1"/>
</dbReference>
<reference evidence="2" key="1">
    <citation type="submission" date="2016-06" db="EMBL/GenBank/DDBJ databases">
        <authorList>
            <person name="Nascimento L."/>
            <person name="Pereira R.V."/>
            <person name="Martins L.F."/>
            <person name="Quaggio R.B."/>
            <person name="Silva A.M."/>
            <person name="Setubal J.C."/>
        </authorList>
    </citation>
    <scope>NUCLEOTIDE SEQUENCE [LARGE SCALE GENOMIC DNA]</scope>
</reference>
<dbReference type="InterPro" id="IPR014938">
    <property type="entry name" value="YfhH-like"/>
</dbReference>
<organism evidence="1 2">
    <name type="scientific">Bacillus thermozeamaize</name>
    <dbReference type="NCBI Taxonomy" id="230954"/>
    <lineage>
        <taxon>Bacteria</taxon>
        <taxon>Bacillati</taxon>
        <taxon>Bacillota</taxon>
        <taxon>Bacilli</taxon>
        <taxon>Bacillales</taxon>
        <taxon>Bacillaceae</taxon>
        <taxon>Bacillus</taxon>
    </lineage>
</organism>
<evidence type="ECO:0000313" key="2">
    <source>
        <dbReference type="Proteomes" id="UP000196475"/>
    </source>
</evidence>
<dbReference type="Pfam" id="PF08838">
    <property type="entry name" value="DUF1811"/>
    <property type="match status" value="1"/>
</dbReference>
<dbReference type="EMBL" id="LZRT01000010">
    <property type="protein sequence ID" value="OUM90762.1"/>
    <property type="molecule type" value="Genomic_DNA"/>
</dbReference>
<evidence type="ECO:0000313" key="1">
    <source>
        <dbReference type="EMBL" id="OUM90762.1"/>
    </source>
</evidence>
<dbReference type="InterPro" id="IPR036289">
    <property type="entry name" value="YfhH"/>
</dbReference>
<protein>
    <submittedName>
        <fullName evidence="1">Uncharacterized protein</fullName>
    </submittedName>
</protein>
<dbReference type="Gene3D" id="2.30.30.340">
    <property type="entry name" value="Hypothetical protein YfhH like domains"/>
    <property type="match status" value="1"/>
</dbReference>
<dbReference type="Gene3D" id="1.10.287.880">
    <property type="entry name" value="Hypothetical protein YfhH domain"/>
    <property type="match status" value="1"/>
</dbReference>
<sequence length="111" mass="13054">MFYSQMRRDELLREVDRLRKEMEIRKDQGLWNAVAVLEQKMNMALSYLQKDHQSIQVGQTYTVKGYPGVFRVTRIKGVMAWGTFAEDESREERAFPFNLLTPHQARPTDTA</sequence>